<evidence type="ECO:0000256" key="3">
    <source>
        <dbReference type="PIRSR" id="PIRSR600888-1"/>
    </source>
</evidence>
<dbReference type="InterPro" id="IPR000888">
    <property type="entry name" value="RmlC-like"/>
</dbReference>
<feature type="region of interest" description="Disordered" evidence="5">
    <location>
        <begin position="161"/>
        <end position="206"/>
    </location>
</feature>
<feature type="active site" description="Proton acceptor" evidence="3">
    <location>
        <position position="63"/>
    </location>
</feature>
<keyword evidence="2" id="KW-0413">Isomerase</keyword>
<sequence>MEARELAVEGALEIVPPLFPDRRGAFCPLYEEGGFAELPGAPRFRVVRSGLSVNHAGVVRGVHYSRGLSGTAKVVLCAAGEALDLVVDVRAGSPTFGRWEAVRLSAARPRAVYCPPGVGHAFVSLTEGTTVVYLMSTPYRPGDELAVSVLDPVLGLPVPRHPEPVMSEQDRAAPPLAEALERGLLPRYGTSTGNSSPGVREKEEST</sequence>
<protein>
    <submittedName>
        <fullName evidence="6">dTDP-4-dehydrorhamnose 3,5-epimerase</fullName>
    </submittedName>
</protein>
<dbReference type="STRING" id="1048205.AB852_15135"/>
<name>A0A1Q4V847_9ACTN</name>
<comment type="similarity">
    <text evidence="1">Belongs to the dTDP-4-dehydrorhamnose 3,5-epimerase family.</text>
</comment>
<gene>
    <name evidence="6" type="ORF">AB852_15135</name>
</gene>
<dbReference type="Pfam" id="PF00908">
    <property type="entry name" value="dTDP_sugar_isom"/>
    <property type="match status" value="1"/>
</dbReference>
<reference evidence="6 7" key="1">
    <citation type="submission" date="2015-06" db="EMBL/GenBank/DDBJ databases">
        <title>Cloning and characterization of the uncialamcin biosynthetic gene cluster.</title>
        <authorList>
            <person name="Yan X."/>
            <person name="Huang T."/>
            <person name="Ge H."/>
            <person name="Shen B."/>
        </authorList>
    </citation>
    <scope>NUCLEOTIDE SEQUENCE [LARGE SCALE GENOMIC DNA]</scope>
    <source>
        <strain evidence="6 7">DCA2648</strain>
    </source>
</reference>
<dbReference type="GO" id="GO:0005829">
    <property type="term" value="C:cytosol"/>
    <property type="evidence" value="ECO:0007669"/>
    <property type="project" value="TreeGrafter"/>
</dbReference>
<dbReference type="PANTHER" id="PTHR21047">
    <property type="entry name" value="DTDP-6-DEOXY-D-GLUCOSE-3,5 EPIMERASE"/>
    <property type="match status" value="1"/>
</dbReference>
<dbReference type="GO" id="GO:0000271">
    <property type="term" value="P:polysaccharide biosynthetic process"/>
    <property type="evidence" value="ECO:0007669"/>
    <property type="project" value="TreeGrafter"/>
</dbReference>
<proteinExistence type="inferred from homology"/>
<keyword evidence="7" id="KW-1185">Reference proteome</keyword>
<evidence type="ECO:0000256" key="5">
    <source>
        <dbReference type="SAM" id="MobiDB-lite"/>
    </source>
</evidence>
<feature type="compositionally biased region" description="Basic and acidic residues" evidence="5">
    <location>
        <begin position="161"/>
        <end position="171"/>
    </location>
</feature>
<dbReference type="InterPro" id="IPR011051">
    <property type="entry name" value="RmlC_Cupin_sf"/>
</dbReference>
<dbReference type="EMBL" id="LFBV01000003">
    <property type="protein sequence ID" value="OKH94006.1"/>
    <property type="molecule type" value="Genomic_DNA"/>
</dbReference>
<organism evidence="6 7">
    <name type="scientific">Streptomyces uncialis</name>
    <dbReference type="NCBI Taxonomy" id="1048205"/>
    <lineage>
        <taxon>Bacteria</taxon>
        <taxon>Bacillati</taxon>
        <taxon>Actinomycetota</taxon>
        <taxon>Actinomycetes</taxon>
        <taxon>Kitasatosporales</taxon>
        <taxon>Streptomycetaceae</taxon>
        <taxon>Streptomyces</taxon>
    </lineage>
</organism>
<dbReference type="CDD" id="cd00438">
    <property type="entry name" value="cupin_RmlC"/>
    <property type="match status" value="1"/>
</dbReference>
<dbReference type="AlphaFoldDB" id="A0A1Q4V847"/>
<dbReference type="RefSeq" id="WP_073788417.1">
    <property type="nucleotide sequence ID" value="NZ_CP108638.1"/>
</dbReference>
<dbReference type="SUPFAM" id="SSF51182">
    <property type="entry name" value="RmlC-like cupins"/>
    <property type="match status" value="1"/>
</dbReference>
<evidence type="ECO:0000256" key="1">
    <source>
        <dbReference type="ARBA" id="ARBA00010154"/>
    </source>
</evidence>
<feature type="active site" description="Proton donor" evidence="3">
    <location>
        <position position="133"/>
    </location>
</feature>
<evidence type="ECO:0000256" key="2">
    <source>
        <dbReference type="ARBA" id="ARBA00023235"/>
    </source>
</evidence>
<evidence type="ECO:0000256" key="4">
    <source>
        <dbReference type="PIRSR" id="PIRSR600888-3"/>
    </source>
</evidence>
<dbReference type="PANTHER" id="PTHR21047:SF2">
    <property type="entry name" value="THYMIDINE DIPHOSPHO-4-KETO-RHAMNOSE 3,5-EPIMERASE"/>
    <property type="match status" value="1"/>
</dbReference>
<dbReference type="GO" id="GO:0019305">
    <property type="term" value="P:dTDP-rhamnose biosynthetic process"/>
    <property type="evidence" value="ECO:0007669"/>
    <property type="project" value="TreeGrafter"/>
</dbReference>
<comment type="caution">
    <text evidence="6">The sequence shown here is derived from an EMBL/GenBank/DDBJ whole genome shotgun (WGS) entry which is preliminary data.</text>
</comment>
<evidence type="ECO:0000313" key="7">
    <source>
        <dbReference type="Proteomes" id="UP000186455"/>
    </source>
</evidence>
<accession>A0A1Q4V847</accession>
<dbReference type="Proteomes" id="UP000186455">
    <property type="component" value="Unassembled WGS sequence"/>
</dbReference>
<dbReference type="Gene3D" id="2.60.120.10">
    <property type="entry name" value="Jelly Rolls"/>
    <property type="match status" value="1"/>
</dbReference>
<evidence type="ECO:0000313" key="6">
    <source>
        <dbReference type="EMBL" id="OKH94006.1"/>
    </source>
</evidence>
<feature type="site" description="Participates in a stacking interaction with the thymidine ring of dTDP-4-oxo-6-deoxyglucose" evidence="4">
    <location>
        <position position="139"/>
    </location>
</feature>
<dbReference type="InterPro" id="IPR014710">
    <property type="entry name" value="RmlC-like_jellyroll"/>
</dbReference>
<dbReference type="GO" id="GO:0008830">
    <property type="term" value="F:dTDP-4-dehydrorhamnose 3,5-epimerase activity"/>
    <property type="evidence" value="ECO:0007669"/>
    <property type="project" value="InterPro"/>
</dbReference>